<dbReference type="InterPro" id="IPR051334">
    <property type="entry name" value="SRPK"/>
</dbReference>
<sequence>MEAQLQNSEGRIPWTSSQLEKITVKIADLGSSCWVYKHFCDEIQTRQYRSLEVLLGAEYGPPADIWSVACMAFELVTGEALFEPKAGKTFSLEEGMLKIVL</sequence>
<gene>
    <name evidence="10" type="ORF">Z043_105609</name>
</gene>
<keyword evidence="3" id="KW-0808">Transferase</keyword>
<comment type="caution">
    <text evidence="10">The sequence shown here is derived from an EMBL/GenBank/DDBJ whole genome shotgun (WGS) entry which is preliminary data.</text>
</comment>
<evidence type="ECO:0000256" key="7">
    <source>
        <dbReference type="ARBA" id="ARBA00047899"/>
    </source>
</evidence>
<comment type="catalytic activity">
    <reaction evidence="7">
        <text>L-threonyl-[protein] + ATP = O-phospho-L-threonyl-[protein] + ADP + H(+)</text>
        <dbReference type="Rhea" id="RHEA:46608"/>
        <dbReference type="Rhea" id="RHEA-COMP:11060"/>
        <dbReference type="Rhea" id="RHEA-COMP:11605"/>
        <dbReference type="ChEBI" id="CHEBI:15378"/>
        <dbReference type="ChEBI" id="CHEBI:30013"/>
        <dbReference type="ChEBI" id="CHEBI:30616"/>
        <dbReference type="ChEBI" id="CHEBI:61977"/>
        <dbReference type="ChEBI" id="CHEBI:456216"/>
        <dbReference type="EC" id="2.7.11.1"/>
    </reaction>
</comment>
<dbReference type="PANTHER" id="PTHR47634">
    <property type="entry name" value="PROTEIN KINASE DOMAIN-CONTAINING PROTEIN-RELATED"/>
    <property type="match status" value="1"/>
</dbReference>
<dbReference type="GO" id="GO:0005634">
    <property type="term" value="C:nucleus"/>
    <property type="evidence" value="ECO:0007669"/>
    <property type="project" value="TreeGrafter"/>
</dbReference>
<name>A0A0P7VP21_SCLFO</name>
<dbReference type="InterPro" id="IPR000719">
    <property type="entry name" value="Prot_kinase_dom"/>
</dbReference>
<organism evidence="10 11">
    <name type="scientific">Scleropages formosus</name>
    <name type="common">Asian bonytongue</name>
    <name type="synonym">Osteoglossum formosum</name>
    <dbReference type="NCBI Taxonomy" id="113540"/>
    <lineage>
        <taxon>Eukaryota</taxon>
        <taxon>Metazoa</taxon>
        <taxon>Chordata</taxon>
        <taxon>Craniata</taxon>
        <taxon>Vertebrata</taxon>
        <taxon>Euteleostomi</taxon>
        <taxon>Actinopterygii</taxon>
        <taxon>Neopterygii</taxon>
        <taxon>Teleostei</taxon>
        <taxon>Osteoglossocephala</taxon>
        <taxon>Osteoglossomorpha</taxon>
        <taxon>Osteoglossiformes</taxon>
        <taxon>Osteoglossidae</taxon>
        <taxon>Scleropages</taxon>
    </lineage>
</organism>
<evidence type="ECO:0000313" key="11">
    <source>
        <dbReference type="Proteomes" id="UP000034805"/>
    </source>
</evidence>
<dbReference type="GO" id="GO:0035556">
    <property type="term" value="P:intracellular signal transduction"/>
    <property type="evidence" value="ECO:0007669"/>
    <property type="project" value="TreeGrafter"/>
</dbReference>
<keyword evidence="5" id="KW-0418">Kinase</keyword>
<evidence type="ECO:0000256" key="1">
    <source>
        <dbReference type="ARBA" id="ARBA00012513"/>
    </source>
</evidence>
<dbReference type="GO" id="GO:0050684">
    <property type="term" value="P:regulation of mRNA processing"/>
    <property type="evidence" value="ECO:0007669"/>
    <property type="project" value="TreeGrafter"/>
</dbReference>
<evidence type="ECO:0000256" key="2">
    <source>
        <dbReference type="ARBA" id="ARBA00022527"/>
    </source>
</evidence>
<dbReference type="AlphaFoldDB" id="A0A0P7VP21"/>
<proteinExistence type="predicted"/>
<dbReference type="InterPro" id="IPR011009">
    <property type="entry name" value="Kinase-like_dom_sf"/>
</dbReference>
<evidence type="ECO:0000256" key="4">
    <source>
        <dbReference type="ARBA" id="ARBA00022741"/>
    </source>
</evidence>
<evidence type="ECO:0000313" key="10">
    <source>
        <dbReference type="EMBL" id="KPP75165.1"/>
    </source>
</evidence>
<accession>A0A0P7VP21</accession>
<protein>
    <recommendedName>
        <fullName evidence="1">non-specific serine/threonine protein kinase</fullName>
        <ecNumber evidence="1">2.7.11.1</ecNumber>
    </recommendedName>
</protein>
<evidence type="ECO:0000256" key="3">
    <source>
        <dbReference type="ARBA" id="ARBA00022679"/>
    </source>
</evidence>
<evidence type="ECO:0000256" key="5">
    <source>
        <dbReference type="ARBA" id="ARBA00022777"/>
    </source>
</evidence>
<evidence type="ECO:0000259" key="9">
    <source>
        <dbReference type="PROSITE" id="PS50011"/>
    </source>
</evidence>
<dbReference type="GO" id="GO:0000245">
    <property type="term" value="P:spliceosomal complex assembly"/>
    <property type="evidence" value="ECO:0007669"/>
    <property type="project" value="TreeGrafter"/>
</dbReference>
<reference evidence="10 11" key="1">
    <citation type="submission" date="2015-08" db="EMBL/GenBank/DDBJ databases">
        <title>The genome of the Asian arowana (Scleropages formosus).</title>
        <authorList>
            <person name="Tan M.H."/>
            <person name="Gan H.M."/>
            <person name="Croft L.J."/>
            <person name="Austin C.M."/>
        </authorList>
    </citation>
    <scope>NUCLEOTIDE SEQUENCE [LARGE SCALE GENOMIC DNA]</scope>
    <source>
        <strain evidence="10">Aro1</strain>
    </source>
</reference>
<keyword evidence="6" id="KW-0067">ATP-binding</keyword>
<evidence type="ECO:0000256" key="8">
    <source>
        <dbReference type="ARBA" id="ARBA00048679"/>
    </source>
</evidence>
<comment type="catalytic activity">
    <reaction evidence="8">
        <text>L-seryl-[protein] + ATP = O-phospho-L-seryl-[protein] + ADP + H(+)</text>
        <dbReference type="Rhea" id="RHEA:17989"/>
        <dbReference type="Rhea" id="RHEA-COMP:9863"/>
        <dbReference type="Rhea" id="RHEA-COMP:11604"/>
        <dbReference type="ChEBI" id="CHEBI:15378"/>
        <dbReference type="ChEBI" id="CHEBI:29999"/>
        <dbReference type="ChEBI" id="CHEBI:30616"/>
        <dbReference type="ChEBI" id="CHEBI:83421"/>
        <dbReference type="ChEBI" id="CHEBI:456216"/>
        <dbReference type="EC" id="2.7.11.1"/>
    </reaction>
</comment>
<keyword evidence="4" id="KW-0547">Nucleotide-binding</keyword>
<dbReference type="Gene3D" id="1.10.510.10">
    <property type="entry name" value="Transferase(Phosphotransferase) domain 1"/>
    <property type="match status" value="1"/>
</dbReference>
<dbReference type="EMBL" id="JARO02001531">
    <property type="protein sequence ID" value="KPP75165.1"/>
    <property type="molecule type" value="Genomic_DNA"/>
</dbReference>
<dbReference type="GO" id="GO:0005737">
    <property type="term" value="C:cytoplasm"/>
    <property type="evidence" value="ECO:0007669"/>
    <property type="project" value="TreeGrafter"/>
</dbReference>
<dbReference type="EC" id="2.7.11.1" evidence="1"/>
<dbReference type="GO" id="GO:0005524">
    <property type="term" value="F:ATP binding"/>
    <property type="evidence" value="ECO:0007669"/>
    <property type="project" value="UniProtKB-KW"/>
</dbReference>
<evidence type="ECO:0000256" key="6">
    <source>
        <dbReference type="ARBA" id="ARBA00022840"/>
    </source>
</evidence>
<dbReference type="GO" id="GO:0004674">
    <property type="term" value="F:protein serine/threonine kinase activity"/>
    <property type="evidence" value="ECO:0007669"/>
    <property type="project" value="UniProtKB-KW"/>
</dbReference>
<feature type="domain" description="Protein kinase" evidence="9">
    <location>
        <begin position="1"/>
        <end position="101"/>
    </location>
</feature>
<dbReference type="PANTHER" id="PTHR47634:SF24">
    <property type="entry name" value="SRSF PROTEIN KINASE 3-LIKE ISOFORM X1"/>
    <property type="match status" value="1"/>
</dbReference>
<dbReference type="Pfam" id="PF00069">
    <property type="entry name" value="Pkinase"/>
    <property type="match status" value="1"/>
</dbReference>
<dbReference type="SUPFAM" id="SSF56112">
    <property type="entry name" value="Protein kinase-like (PK-like)"/>
    <property type="match status" value="1"/>
</dbReference>
<keyword evidence="2" id="KW-0723">Serine/threonine-protein kinase</keyword>
<dbReference type="Proteomes" id="UP000034805">
    <property type="component" value="Unassembled WGS sequence"/>
</dbReference>
<dbReference type="PROSITE" id="PS50011">
    <property type="entry name" value="PROTEIN_KINASE_DOM"/>
    <property type="match status" value="1"/>
</dbReference>